<name>A0A1H6Q6L8_9FIRM</name>
<dbReference type="STRING" id="322505.SAMN04487836_101102"/>
<gene>
    <name evidence="2" type="ORF">SAMN04487834_100166</name>
</gene>
<evidence type="ECO:0000256" key="1">
    <source>
        <dbReference type="ARBA" id="ARBA00005721"/>
    </source>
</evidence>
<accession>A0A1H6Q6L8</accession>
<dbReference type="AlphaFoldDB" id="A0A1H6Q6L8"/>
<dbReference type="EMBL" id="FNYK01000001">
    <property type="protein sequence ID" value="SEI37536.1"/>
    <property type="molecule type" value="Genomic_DNA"/>
</dbReference>
<reference evidence="3" key="1">
    <citation type="submission" date="2016-10" db="EMBL/GenBank/DDBJ databases">
        <authorList>
            <person name="Varghese N."/>
        </authorList>
    </citation>
    <scope>NUCLEOTIDE SEQUENCE [LARGE SCALE GENOMIC DNA]</scope>
    <source>
        <strain evidence="3">DSM 20406</strain>
    </source>
</reference>
<dbReference type="InterPro" id="IPR005531">
    <property type="entry name" value="Asp23"/>
</dbReference>
<sequence>MAHNEYYTYKESPINGDIMMSVQVFDIIAKEVINEDKDVSLDTSKGFSINGSKRLVNARIDDNNVTITLHIKVKYGVKVTRKVKDLQKAIAAAVKDMCNVDVKSIDINVESIEF</sequence>
<keyword evidence="3" id="KW-1185">Reference proteome</keyword>
<dbReference type="RefSeq" id="WP_033161799.1">
    <property type="nucleotide sequence ID" value="NZ_CACVPP010000004.1"/>
</dbReference>
<proteinExistence type="inferred from homology"/>
<dbReference type="Proteomes" id="UP000183028">
    <property type="component" value="Unassembled WGS sequence"/>
</dbReference>
<dbReference type="eggNOG" id="ENOG5032W59">
    <property type="taxonomic scope" value="Bacteria"/>
</dbReference>
<dbReference type="GeneID" id="54119209"/>
<evidence type="ECO:0000313" key="3">
    <source>
        <dbReference type="Proteomes" id="UP000183028"/>
    </source>
</evidence>
<protein>
    <submittedName>
        <fullName evidence="2">Asp23 family, cell envelope-related function</fullName>
    </submittedName>
</protein>
<organism evidence="2 3">
    <name type="scientific">Sharpea azabuensis</name>
    <dbReference type="NCBI Taxonomy" id="322505"/>
    <lineage>
        <taxon>Bacteria</taxon>
        <taxon>Bacillati</taxon>
        <taxon>Bacillota</taxon>
        <taxon>Erysipelotrichia</taxon>
        <taxon>Erysipelotrichales</taxon>
        <taxon>Coprobacillaceae</taxon>
        <taxon>Sharpea</taxon>
    </lineage>
</organism>
<dbReference type="OrthoDB" id="9791482at2"/>
<evidence type="ECO:0000313" key="2">
    <source>
        <dbReference type="EMBL" id="SEI37536.1"/>
    </source>
</evidence>
<dbReference type="Pfam" id="PF03780">
    <property type="entry name" value="Asp23"/>
    <property type="match status" value="1"/>
</dbReference>
<comment type="similarity">
    <text evidence="1">Belongs to the asp23 family.</text>
</comment>